<organism evidence="3 4">
    <name type="scientific">Tanacetum coccineum</name>
    <dbReference type="NCBI Taxonomy" id="301880"/>
    <lineage>
        <taxon>Eukaryota</taxon>
        <taxon>Viridiplantae</taxon>
        <taxon>Streptophyta</taxon>
        <taxon>Embryophyta</taxon>
        <taxon>Tracheophyta</taxon>
        <taxon>Spermatophyta</taxon>
        <taxon>Magnoliopsida</taxon>
        <taxon>eudicotyledons</taxon>
        <taxon>Gunneridae</taxon>
        <taxon>Pentapetalae</taxon>
        <taxon>asterids</taxon>
        <taxon>campanulids</taxon>
        <taxon>Asterales</taxon>
        <taxon>Asteraceae</taxon>
        <taxon>Asteroideae</taxon>
        <taxon>Anthemideae</taxon>
        <taxon>Anthemidinae</taxon>
        <taxon>Tanacetum</taxon>
    </lineage>
</organism>
<evidence type="ECO:0000313" key="3">
    <source>
        <dbReference type="EMBL" id="GJS53650.1"/>
    </source>
</evidence>
<proteinExistence type="predicted"/>
<accession>A0ABQ4WL84</accession>
<evidence type="ECO:0000313" key="4">
    <source>
        <dbReference type="Proteomes" id="UP001151760"/>
    </source>
</evidence>
<sequence>MLLPKEDNVNTGKQGLGFENQNDYVNPSLLNKAKELAPCLYNIDEMGKDELSDHKIISEEELKCEAEKRLKVKQRKSPLSYHGFVYAETQFEEPPKVPLKRRNVNLKEHLEQVQLRNYDSKLWNILPMKYFCYVKQAMLKFEKQTFSKIELNREMKDDLKYVISLEYEFDEACLILEIRQEFFKTQFESVKSKSYSHVYKNEMFEENSALENENRFLKMTISQIQNDFSKMEAQSIAFEIAVQHKIQENNSLKTIQT</sequence>
<feature type="region of interest" description="Disordered" evidence="2">
    <location>
        <begin position="1"/>
        <end position="21"/>
    </location>
</feature>
<dbReference type="EMBL" id="BQNB010008741">
    <property type="protein sequence ID" value="GJS53650.1"/>
    <property type="molecule type" value="Genomic_DNA"/>
</dbReference>
<reference evidence="3" key="1">
    <citation type="journal article" date="2022" name="Int. J. Mol. Sci.">
        <title>Draft Genome of Tanacetum Coccineum: Genomic Comparison of Closely Related Tanacetum-Family Plants.</title>
        <authorList>
            <person name="Yamashiro T."/>
            <person name="Shiraishi A."/>
            <person name="Nakayama K."/>
            <person name="Satake H."/>
        </authorList>
    </citation>
    <scope>NUCLEOTIDE SEQUENCE</scope>
</reference>
<dbReference type="Proteomes" id="UP001151760">
    <property type="component" value="Unassembled WGS sequence"/>
</dbReference>
<evidence type="ECO:0000256" key="2">
    <source>
        <dbReference type="SAM" id="MobiDB-lite"/>
    </source>
</evidence>
<gene>
    <name evidence="3" type="ORF">Tco_0627012</name>
</gene>
<reference evidence="3" key="2">
    <citation type="submission" date="2022-01" db="EMBL/GenBank/DDBJ databases">
        <authorList>
            <person name="Yamashiro T."/>
            <person name="Shiraishi A."/>
            <person name="Satake H."/>
            <person name="Nakayama K."/>
        </authorList>
    </citation>
    <scope>NUCLEOTIDE SEQUENCE</scope>
</reference>
<keyword evidence="1" id="KW-0175">Coiled coil</keyword>
<evidence type="ECO:0000256" key="1">
    <source>
        <dbReference type="SAM" id="Coils"/>
    </source>
</evidence>
<protein>
    <submittedName>
        <fullName evidence="3">Uncharacterized protein</fullName>
    </submittedName>
</protein>
<keyword evidence="4" id="KW-1185">Reference proteome</keyword>
<comment type="caution">
    <text evidence="3">The sequence shown here is derived from an EMBL/GenBank/DDBJ whole genome shotgun (WGS) entry which is preliminary data.</text>
</comment>
<feature type="coiled-coil region" evidence="1">
    <location>
        <begin position="200"/>
        <end position="227"/>
    </location>
</feature>
<feature type="compositionally biased region" description="Polar residues" evidence="2">
    <location>
        <begin position="9"/>
        <end position="21"/>
    </location>
</feature>
<name>A0ABQ4WL84_9ASTR</name>